<keyword evidence="2" id="KW-1185">Reference proteome</keyword>
<gene>
    <name evidence="1" type="ORF">DSO57_1020974</name>
</gene>
<evidence type="ECO:0000313" key="2">
    <source>
        <dbReference type="Proteomes" id="UP001165960"/>
    </source>
</evidence>
<dbReference type="Proteomes" id="UP001165960">
    <property type="component" value="Unassembled WGS sequence"/>
</dbReference>
<reference evidence="1" key="1">
    <citation type="submission" date="2022-04" db="EMBL/GenBank/DDBJ databases">
        <title>Genome of the entomopathogenic fungus Entomophthora muscae.</title>
        <authorList>
            <person name="Elya C."/>
            <person name="Lovett B.R."/>
            <person name="Lee E."/>
            <person name="Macias A.M."/>
            <person name="Hajek A.E."/>
            <person name="De Bivort B.L."/>
            <person name="Kasson M.T."/>
            <person name="De Fine Licht H.H."/>
            <person name="Stajich J.E."/>
        </authorList>
    </citation>
    <scope>NUCLEOTIDE SEQUENCE</scope>
    <source>
        <strain evidence="1">Berkeley</strain>
    </source>
</reference>
<dbReference type="EMBL" id="QTSX02000810">
    <property type="protein sequence ID" value="KAJ9084753.1"/>
    <property type="molecule type" value="Genomic_DNA"/>
</dbReference>
<proteinExistence type="predicted"/>
<name>A0ACC2UCY1_9FUNG</name>
<sequence length="139" mass="15130">MLRIPYSLARSIYFCTNITILFSFIHNSTTLCHPHIFSLLVTKSDHFALHAGDSSYFPLPTVPPSQDFILGLANQAMPHTGSWCSLATAVNYLVRIAPIVYLAFQAQPASPTGAQPDSGMGHDTVHNCGSLFSGDDRGY</sequence>
<evidence type="ECO:0000313" key="1">
    <source>
        <dbReference type="EMBL" id="KAJ9084753.1"/>
    </source>
</evidence>
<organism evidence="1 2">
    <name type="scientific">Entomophthora muscae</name>
    <dbReference type="NCBI Taxonomy" id="34485"/>
    <lineage>
        <taxon>Eukaryota</taxon>
        <taxon>Fungi</taxon>
        <taxon>Fungi incertae sedis</taxon>
        <taxon>Zoopagomycota</taxon>
        <taxon>Entomophthoromycotina</taxon>
        <taxon>Entomophthoromycetes</taxon>
        <taxon>Entomophthorales</taxon>
        <taxon>Entomophthoraceae</taxon>
        <taxon>Entomophthora</taxon>
    </lineage>
</organism>
<protein>
    <submittedName>
        <fullName evidence="1">Uncharacterized protein</fullName>
    </submittedName>
</protein>
<comment type="caution">
    <text evidence="1">The sequence shown here is derived from an EMBL/GenBank/DDBJ whole genome shotgun (WGS) entry which is preliminary data.</text>
</comment>
<accession>A0ACC2UCY1</accession>